<comment type="similarity">
    <text evidence="8">Belongs to the MenA family. Type 1 subfamily.</text>
</comment>
<comment type="function">
    <text evidence="8">Conversion of 1,4-dihydroxy-2-naphthoate (DHNA) to demethylmenaquinone (DMK).</text>
</comment>
<gene>
    <name evidence="8 10" type="primary">menA</name>
    <name evidence="10" type="ORF">NCTC13832_00743</name>
    <name evidence="9" type="ORF">TP70_09775</name>
</gene>
<dbReference type="PANTHER" id="PTHR13929">
    <property type="entry name" value="1,4-DIHYDROXY-2-NAPHTHOATE OCTAPRENYLTRANSFERASE"/>
    <property type="match status" value="1"/>
</dbReference>
<dbReference type="NCBIfam" id="NF004749">
    <property type="entry name" value="PRK06080.1-1"/>
    <property type="match status" value="1"/>
</dbReference>
<keyword evidence="6 8" id="KW-1133">Transmembrane helix</keyword>
<proteinExistence type="inferred from homology"/>
<dbReference type="InterPro" id="IPR004657">
    <property type="entry name" value="MenA"/>
</dbReference>
<dbReference type="GO" id="GO:0042371">
    <property type="term" value="P:vitamin K biosynthetic process"/>
    <property type="evidence" value="ECO:0007669"/>
    <property type="project" value="TreeGrafter"/>
</dbReference>
<dbReference type="Gene3D" id="1.10.357.140">
    <property type="entry name" value="UbiA prenyltransferase"/>
    <property type="match status" value="1"/>
</dbReference>
<feature type="transmembrane region" description="Helical" evidence="8">
    <location>
        <begin position="157"/>
        <end position="176"/>
    </location>
</feature>
<dbReference type="NCBIfam" id="NF004753">
    <property type="entry name" value="PRK06080.1-5"/>
    <property type="match status" value="1"/>
</dbReference>
<dbReference type="EC" id="2.5.1.74" evidence="8"/>
<dbReference type="FunFam" id="1.20.120.1780:FF:000002">
    <property type="entry name" value="1,4-dihydroxy-2-naphthoate octaprenyltransferase"/>
    <property type="match status" value="1"/>
</dbReference>
<dbReference type="UniPathway" id="UPA00079">
    <property type="reaction ID" value="UER00168"/>
</dbReference>
<evidence type="ECO:0000313" key="11">
    <source>
        <dbReference type="Proteomes" id="UP000032366"/>
    </source>
</evidence>
<evidence type="ECO:0000256" key="6">
    <source>
        <dbReference type="ARBA" id="ARBA00022989"/>
    </source>
</evidence>
<dbReference type="Gene3D" id="1.20.120.1780">
    <property type="entry name" value="UbiA prenyltransferase"/>
    <property type="match status" value="1"/>
</dbReference>
<dbReference type="OrthoDB" id="9767568at2"/>
<feature type="transmembrane region" description="Helical" evidence="8">
    <location>
        <begin position="182"/>
        <end position="204"/>
    </location>
</feature>
<evidence type="ECO:0000256" key="1">
    <source>
        <dbReference type="ARBA" id="ARBA00004141"/>
    </source>
</evidence>
<evidence type="ECO:0000313" key="12">
    <source>
        <dbReference type="Proteomes" id="UP000254100"/>
    </source>
</evidence>
<dbReference type="HAMAP" id="MF_01937">
    <property type="entry name" value="MenA_1"/>
    <property type="match status" value="1"/>
</dbReference>
<feature type="transmembrane region" description="Helical" evidence="8">
    <location>
        <begin position="291"/>
        <end position="309"/>
    </location>
</feature>
<dbReference type="AlphaFoldDB" id="A0A0D6XP20"/>
<reference evidence="10 12" key="2">
    <citation type="submission" date="2018-06" db="EMBL/GenBank/DDBJ databases">
        <authorList>
            <consortium name="Pathogen Informatics"/>
            <person name="Doyle S."/>
        </authorList>
    </citation>
    <scope>NUCLEOTIDE SEQUENCE [LARGE SCALE GENOMIC DNA]</scope>
    <source>
        <strain evidence="10 12">NCTC13832</strain>
    </source>
</reference>
<evidence type="ECO:0000256" key="7">
    <source>
        <dbReference type="ARBA" id="ARBA00023136"/>
    </source>
</evidence>
<evidence type="ECO:0000313" key="9">
    <source>
        <dbReference type="EMBL" id="KIX90001.1"/>
    </source>
</evidence>
<evidence type="ECO:0000256" key="8">
    <source>
        <dbReference type="HAMAP-Rule" id="MF_01937"/>
    </source>
</evidence>
<dbReference type="GO" id="GO:0046428">
    <property type="term" value="F:1,4-dihydroxy-2-naphthoate polyprenyltransferase activity"/>
    <property type="evidence" value="ECO:0007669"/>
    <property type="project" value="UniProtKB-UniRule"/>
</dbReference>
<keyword evidence="11" id="KW-1185">Reference proteome</keyword>
<dbReference type="PIRSF" id="PIRSF005355">
    <property type="entry name" value="UBIAD1"/>
    <property type="match status" value="1"/>
</dbReference>
<dbReference type="EMBL" id="UHDT01000001">
    <property type="protein sequence ID" value="SUM57075.1"/>
    <property type="molecule type" value="Genomic_DNA"/>
</dbReference>
<evidence type="ECO:0000256" key="2">
    <source>
        <dbReference type="ARBA" id="ARBA00022428"/>
    </source>
</evidence>
<dbReference type="CDD" id="cd13962">
    <property type="entry name" value="PT_UbiA_UBIAD1"/>
    <property type="match status" value="1"/>
</dbReference>
<sequence>MGTQFQQHSSLRKYWLLMRPHTLTASVVPVLVGTVTAKLYMLGSEDHLFLGRFIAMLLACLLIQAATNMFNEYYDYKKGLDDHESVGIGGAIVRHGMTPQSVFNLAIAFYVIAALLGLFLAAVSSFWLIPVGILCMAVGYLYTGGPFPISWTPLGELFSGLFMGMFIVVIAFFIQTGNVQGYAIWISIPIVITIGLINMANNIRDRVKDQQSGRRTLPILLGKQGSLYFLAACYIFAYVFVIYTAFFKDGGSIFYLLVLLSFPMPVKVYRRFKKNDTPQTMMPAMAAAGKTNTMFGLLYALGIYISALLGGI</sequence>
<dbReference type="RefSeq" id="WP_044361329.1">
    <property type="nucleotide sequence ID" value="NZ_JXWY01000107.1"/>
</dbReference>
<evidence type="ECO:0000313" key="10">
    <source>
        <dbReference type="EMBL" id="SUM57075.1"/>
    </source>
</evidence>
<keyword evidence="7 8" id="KW-0472">Membrane</keyword>
<dbReference type="Proteomes" id="UP000254100">
    <property type="component" value="Unassembled WGS sequence"/>
</dbReference>
<feature type="transmembrane region" description="Helical" evidence="8">
    <location>
        <begin position="252"/>
        <end position="270"/>
    </location>
</feature>
<dbReference type="GO" id="GO:0009234">
    <property type="term" value="P:menaquinone biosynthetic process"/>
    <property type="evidence" value="ECO:0007669"/>
    <property type="project" value="UniProtKB-UniRule"/>
</dbReference>
<protein>
    <recommendedName>
        <fullName evidence="8">1,4-dihydroxy-2-naphthoate octaprenyltransferase</fullName>
        <shortName evidence="8">DHNA-octaprenyltransferase</shortName>
        <ecNumber evidence="8">2.5.1.74</ecNumber>
    </recommendedName>
</protein>
<dbReference type="GO" id="GO:0005886">
    <property type="term" value="C:plasma membrane"/>
    <property type="evidence" value="ECO:0007669"/>
    <property type="project" value="UniProtKB-SubCell"/>
</dbReference>
<accession>A0A0D6XP20</accession>
<keyword evidence="3 8" id="KW-1003">Cell membrane</keyword>
<dbReference type="STRING" id="569857.TP70_09775"/>
<comment type="catalytic activity">
    <reaction evidence="8">
        <text>an all-trans-polyprenyl diphosphate + 1,4-dihydroxy-2-naphthoate + H(+) = a 2-demethylmenaquinol + CO2 + diphosphate</text>
        <dbReference type="Rhea" id="RHEA:26478"/>
        <dbReference type="Rhea" id="RHEA-COMP:9563"/>
        <dbReference type="Rhea" id="RHEA-COMP:9564"/>
        <dbReference type="ChEBI" id="CHEBI:11173"/>
        <dbReference type="ChEBI" id="CHEBI:15378"/>
        <dbReference type="ChEBI" id="CHEBI:16526"/>
        <dbReference type="ChEBI" id="CHEBI:33019"/>
        <dbReference type="ChEBI" id="CHEBI:55437"/>
        <dbReference type="ChEBI" id="CHEBI:58914"/>
        <dbReference type="EC" id="2.5.1.74"/>
    </reaction>
</comment>
<comment type="subcellular location">
    <subcellularLocation>
        <location evidence="8">Cell membrane</location>
        <topology evidence="8">Multi-pass membrane protein</topology>
    </subcellularLocation>
    <subcellularLocation>
        <location evidence="1">Membrane</location>
        <topology evidence="1">Multi-pass membrane protein</topology>
    </subcellularLocation>
</comment>
<feature type="transmembrane region" description="Helical" evidence="8">
    <location>
        <begin position="102"/>
        <end position="121"/>
    </location>
</feature>
<dbReference type="InterPro" id="IPR000537">
    <property type="entry name" value="UbiA_prenyltransferase"/>
</dbReference>
<comment type="pathway">
    <text evidence="8">Quinol/quinone metabolism; menaquinone biosynthesis; menaquinol from 1,4-dihydroxy-2-naphthoate: step 1/2.</text>
</comment>
<evidence type="ECO:0000256" key="5">
    <source>
        <dbReference type="ARBA" id="ARBA00022692"/>
    </source>
</evidence>
<feature type="transmembrane region" description="Helical" evidence="8">
    <location>
        <begin position="21"/>
        <end position="43"/>
    </location>
</feature>
<feature type="transmembrane region" description="Helical" evidence="8">
    <location>
        <begin position="225"/>
        <end position="246"/>
    </location>
</feature>
<dbReference type="FunFam" id="1.10.357.140:FF:000007">
    <property type="entry name" value="1,4-dihydroxy-2-naphthoate octaprenyltransferase"/>
    <property type="match status" value="1"/>
</dbReference>
<keyword evidence="5 8" id="KW-0812">Transmembrane</keyword>
<evidence type="ECO:0000256" key="3">
    <source>
        <dbReference type="ARBA" id="ARBA00022475"/>
    </source>
</evidence>
<dbReference type="InterPro" id="IPR026046">
    <property type="entry name" value="UBIAD1"/>
</dbReference>
<name>A0A0D6XP20_9STAP</name>
<dbReference type="EMBL" id="JXWY01000107">
    <property type="protein sequence ID" value="KIX90001.1"/>
    <property type="molecule type" value="Genomic_DNA"/>
</dbReference>
<dbReference type="PANTHER" id="PTHR13929:SF0">
    <property type="entry name" value="UBIA PRENYLTRANSFERASE DOMAIN-CONTAINING PROTEIN 1"/>
    <property type="match status" value="1"/>
</dbReference>
<keyword evidence="4 8" id="KW-0808">Transferase</keyword>
<organism evidence="10 12">
    <name type="scientific">Staphylococcus microti</name>
    <dbReference type="NCBI Taxonomy" id="569857"/>
    <lineage>
        <taxon>Bacteria</taxon>
        <taxon>Bacillati</taxon>
        <taxon>Bacillota</taxon>
        <taxon>Bacilli</taxon>
        <taxon>Bacillales</taxon>
        <taxon>Staphylococcaceae</taxon>
        <taxon>Staphylococcus</taxon>
    </lineage>
</organism>
<evidence type="ECO:0000256" key="4">
    <source>
        <dbReference type="ARBA" id="ARBA00022679"/>
    </source>
</evidence>
<dbReference type="Proteomes" id="UP000032366">
    <property type="component" value="Unassembled WGS sequence"/>
</dbReference>
<keyword evidence="2 8" id="KW-0474">Menaquinone biosynthesis</keyword>
<reference evidence="9 11" key="1">
    <citation type="submission" date="2015-01" db="EMBL/GenBank/DDBJ databases">
        <authorList>
            <person name="Guo J."/>
        </authorList>
    </citation>
    <scope>NUCLEOTIDE SEQUENCE [LARGE SCALE GENOMIC DNA]</scope>
    <source>
        <strain evidence="9 11">DSM 22147</strain>
    </source>
</reference>
<dbReference type="Pfam" id="PF01040">
    <property type="entry name" value="UbiA"/>
    <property type="match status" value="1"/>
</dbReference>
<dbReference type="InterPro" id="IPR044878">
    <property type="entry name" value="UbiA_sf"/>
</dbReference>
<feature type="transmembrane region" description="Helical" evidence="8">
    <location>
        <begin position="49"/>
        <end position="70"/>
    </location>
</feature>
<feature type="transmembrane region" description="Helical" evidence="8">
    <location>
        <begin position="127"/>
        <end position="145"/>
    </location>
</feature>